<dbReference type="RefSeq" id="WP_065239557.1">
    <property type="nucleotide sequence ID" value="NZ_JTJM01000035.1"/>
</dbReference>
<sequence>MSFEIFTDYGTASKSTITLRESGLLFISNSIIENFTGVKAQEVFGYMIFTDKNKRELGLFLMNSKEVIEKTKKYSTDAIRTISKSNRKDTGVLINISPPLRSLGYTANSYKKANLNYSEHEKYDIGKLIVINVANLIKK</sequence>
<evidence type="ECO:0000313" key="2">
    <source>
        <dbReference type="Proteomes" id="UP000243558"/>
    </source>
</evidence>
<dbReference type="AlphaFoldDB" id="A0A1A7NMK3"/>
<dbReference type="Proteomes" id="UP000243558">
    <property type="component" value="Unassembled WGS sequence"/>
</dbReference>
<keyword evidence="2" id="KW-1185">Reference proteome</keyword>
<proteinExistence type="predicted"/>
<accession>A0A1A7NMK3</accession>
<reference evidence="1 2" key="1">
    <citation type="submission" date="2014-11" db="EMBL/GenBank/DDBJ databases">
        <title>Pan-genome of Gallibacterium spp.</title>
        <authorList>
            <person name="Kudirkiene E."/>
            <person name="Bojesen A.M."/>
        </authorList>
    </citation>
    <scope>NUCLEOTIDE SEQUENCE [LARGE SCALE GENOMIC DNA]</scope>
    <source>
        <strain evidence="1 2">F151</strain>
    </source>
</reference>
<organism evidence="1 2">
    <name type="scientific">Gallibacterium genomosp. 3</name>
    <dbReference type="NCBI Taxonomy" id="505345"/>
    <lineage>
        <taxon>Bacteria</taxon>
        <taxon>Pseudomonadati</taxon>
        <taxon>Pseudomonadota</taxon>
        <taxon>Gammaproteobacteria</taxon>
        <taxon>Pasteurellales</taxon>
        <taxon>Pasteurellaceae</taxon>
        <taxon>Gallibacterium</taxon>
    </lineage>
</organism>
<protein>
    <submittedName>
        <fullName evidence="1">Uncharacterized protein</fullName>
    </submittedName>
</protein>
<dbReference type="EMBL" id="JTJM01000035">
    <property type="protein sequence ID" value="OBW91362.1"/>
    <property type="molecule type" value="Genomic_DNA"/>
</dbReference>
<gene>
    <name evidence="1" type="ORF">QV01_07585</name>
</gene>
<evidence type="ECO:0000313" key="1">
    <source>
        <dbReference type="EMBL" id="OBW91362.1"/>
    </source>
</evidence>
<name>A0A1A7NMK3_9PAST</name>
<comment type="caution">
    <text evidence="1">The sequence shown here is derived from an EMBL/GenBank/DDBJ whole genome shotgun (WGS) entry which is preliminary data.</text>
</comment>